<comment type="caution">
    <text evidence="2">The sequence shown here is derived from an EMBL/GenBank/DDBJ whole genome shotgun (WGS) entry which is preliminary data.</text>
</comment>
<evidence type="ECO:0000256" key="1">
    <source>
        <dbReference type="SAM" id="MobiDB-lite"/>
    </source>
</evidence>
<evidence type="ECO:0000313" key="2">
    <source>
        <dbReference type="EMBL" id="KAH3700917.1"/>
    </source>
</evidence>
<name>A0A9D3YI40_DREPO</name>
<proteinExistence type="predicted"/>
<reference evidence="2" key="2">
    <citation type="submission" date="2020-11" db="EMBL/GenBank/DDBJ databases">
        <authorList>
            <person name="McCartney M.A."/>
            <person name="Auch B."/>
            <person name="Kono T."/>
            <person name="Mallez S."/>
            <person name="Becker A."/>
            <person name="Gohl D.M."/>
            <person name="Silverstein K.A.T."/>
            <person name="Koren S."/>
            <person name="Bechman K.B."/>
            <person name="Herman A."/>
            <person name="Abrahante J.E."/>
            <person name="Garbe J."/>
        </authorList>
    </citation>
    <scope>NUCLEOTIDE SEQUENCE</scope>
    <source>
        <strain evidence="2">Duluth1</strain>
        <tissue evidence="2">Whole animal</tissue>
    </source>
</reference>
<dbReference type="Proteomes" id="UP000828390">
    <property type="component" value="Unassembled WGS sequence"/>
</dbReference>
<keyword evidence="3" id="KW-1185">Reference proteome</keyword>
<dbReference type="EMBL" id="JAIWYP010000015">
    <property type="protein sequence ID" value="KAH3700917.1"/>
    <property type="molecule type" value="Genomic_DNA"/>
</dbReference>
<feature type="region of interest" description="Disordered" evidence="1">
    <location>
        <begin position="41"/>
        <end position="67"/>
    </location>
</feature>
<organism evidence="2 3">
    <name type="scientific">Dreissena polymorpha</name>
    <name type="common">Zebra mussel</name>
    <name type="synonym">Mytilus polymorpha</name>
    <dbReference type="NCBI Taxonomy" id="45954"/>
    <lineage>
        <taxon>Eukaryota</taxon>
        <taxon>Metazoa</taxon>
        <taxon>Spiralia</taxon>
        <taxon>Lophotrochozoa</taxon>
        <taxon>Mollusca</taxon>
        <taxon>Bivalvia</taxon>
        <taxon>Autobranchia</taxon>
        <taxon>Heteroconchia</taxon>
        <taxon>Euheterodonta</taxon>
        <taxon>Imparidentia</taxon>
        <taxon>Neoheterodontei</taxon>
        <taxon>Myida</taxon>
        <taxon>Dreissenoidea</taxon>
        <taxon>Dreissenidae</taxon>
        <taxon>Dreissena</taxon>
    </lineage>
</organism>
<accession>A0A9D3YI40</accession>
<protein>
    <submittedName>
        <fullName evidence="2">Uncharacterized protein</fullName>
    </submittedName>
</protein>
<gene>
    <name evidence="2" type="ORF">DPMN_075898</name>
</gene>
<sequence>MTTGNNKKANNTIVTLTKTSQPKSSVIADADGNILTLMPQSWTGRPDIETTSIPTSFNQTQFPSKRS</sequence>
<reference evidence="2" key="1">
    <citation type="journal article" date="2019" name="bioRxiv">
        <title>The Genome of the Zebra Mussel, Dreissena polymorpha: A Resource for Invasive Species Research.</title>
        <authorList>
            <person name="McCartney M.A."/>
            <person name="Auch B."/>
            <person name="Kono T."/>
            <person name="Mallez S."/>
            <person name="Zhang Y."/>
            <person name="Obille A."/>
            <person name="Becker A."/>
            <person name="Abrahante J.E."/>
            <person name="Garbe J."/>
            <person name="Badalamenti J.P."/>
            <person name="Herman A."/>
            <person name="Mangelson H."/>
            <person name="Liachko I."/>
            <person name="Sullivan S."/>
            <person name="Sone E.D."/>
            <person name="Koren S."/>
            <person name="Silverstein K.A.T."/>
            <person name="Beckman K.B."/>
            <person name="Gohl D.M."/>
        </authorList>
    </citation>
    <scope>NUCLEOTIDE SEQUENCE</scope>
    <source>
        <strain evidence="2">Duluth1</strain>
        <tissue evidence="2">Whole animal</tissue>
    </source>
</reference>
<dbReference type="AlphaFoldDB" id="A0A9D3YI40"/>
<evidence type="ECO:0000313" key="3">
    <source>
        <dbReference type="Proteomes" id="UP000828390"/>
    </source>
</evidence>